<evidence type="ECO:0000256" key="9">
    <source>
        <dbReference type="ARBA" id="ARBA00022840"/>
    </source>
</evidence>
<protein>
    <recommendedName>
        <fullName evidence="3">histidine kinase</fullName>
        <ecNumber evidence="3">2.7.13.3</ecNumber>
    </recommendedName>
</protein>
<dbReference type="HOGENOM" id="CLU_046130_1_1_5"/>
<keyword evidence="13" id="KW-1185">Reference proteome</keyword>
<dbReference type="InterPro" id="IPR003661">
    <property type="entry name" value="HisK_dim/P_dom"/>
</dbReference>
<keyword evidence="10" id="KW-0472">Membrane</keyword>
<evidence type="ECO:0000313" key="13">
    <source>
        <dbReference type="Proteomes" id="UP000001302"/>
    </source>
</evidence>
<comment type="catalytic activity">
    <reaction evidence="1">
        <text>ATP + protein L-histidine = ADP + protein N-phospho-L-histidine.</text>
        <dbReference type="EC" id="2.7.13.3"/>
    </reaction>
</comment>
<keyword evidence="8 12" id="KW-0418">Kinase</keyword>
<dbReference type="InterPro" id="IPR050980">
    <property type="entry name" value="2C_sensor_his_kinase"/>
</dbReference>
<dbReference type="STRING" id="314260.PB2503_04327"/>
<evidence type="ECO:0000256" key="10">
    <source>
        <dbReference type="SAM" id="Phobius"/>
    </source>
</evidence>
<comment type="subcellular location">
    <subcellularLocation>
        <location evidence="2">Cell membrane</location>
        <topology evidence="2">Multi-pass membrane protein</topology>
    </subcellularLocation>
</comment>
<feature type="transmembrane region" description="Helical" evidence="10">
    <location>
        <begin position="147"/>
        <end position="166"/>
    </location>
</feature>
<organism evidence="12 13">
    <name type="scientific">Parvularcula bermudensis (strain ATCC BAA-594 / HTCC2503 / KCTC 12087)</name>
    <dbReference type="NCBI Taxonomy" id="314260"/>
    <lineage>
        <taxon>Bacteria</taxon>
        <taxon>Pseudomonadati</taxon>
        <taxon>Pseudomonadota</taxon>
        <taxon>Alphaproteobacteria</taxon>
        <taxon>Parvularculales</taxon>
        <taxon>Parvularculaceae</taxon>
        <taxon>Parvularcula</taxon>
    </lineage>
</organism>
<reference evidence="12 13" key="2">
    <citation type="journal article" date="2011" name="J. Bacteriol.">
        <title>Complete genome sequence of strain HTCC2503T of Parvularcula bermudensis, the type species of the order "Parvularculales" in the class Alphaproteobacteria.</title>
        <authorList>
            <person name="Oh H.M."/>
            <person name="Kang I."/>
            <person name="Vergin K.L."/>
            <person name="Kang D."/>
            <person name="Rhee K.H."/>
            <person name="Giovannoni S.J."/>
            <person name="Cho J.C."/>
        </authorList>
    </citation>
    <scope>NUCLEOTIDE SEQUENCE [LARGE SCALE GENOMIC DNA]</scope>
    <source>
        <strain evidence="13">ATCC BAA-594 / HTCC2503 / KCTC 12087</strain>
    </source>
</reference>
<dbReference type="SMART" id="SM00388">
    <property type="entry name" value="HisKA"/>
    <property type="match status" value="1"/>
</dbReference>
<keyword evidence="5" id="KW-0597">Phosphoprotein</keyword>
<dbReference type="Gene3D" id="1.10.287.130">
    <property type="match status" value="1"/>
</dbReference>
<dbReference type="InterPro" id="IPR047770">
    <property type="entry name" value="RegB"/>
</dbReference>
<dbReference type="SUPFAM" id="SSF47384">
    <property type="entry name" value="Homodimeric domain of signal transducing histidine kinase"/>
    <property type="match status" value="1"/>
</dbReference>
<dbReference type="InterPro" id="IPR003594">
    <property type="entry name" value="HATPase_dom"/>
</dbReference>
<dbReference type="SUPFAM" id="SSF55874">
    <property type="entry name" value="ATPase domain of HSP90 chaperone/DNA topoisomerase II/histidine kinase"/>
    <property type="match status" value="1"/>
</dbReference>
<dbReference type="Proteomes" id="UP000001302">
    <property type="component" value="Chromosome"/>
</dbReference>
<feature type="domain" description="Histidine kinase" evidence="11">
    <location>
        <begin position="231"/>
        <end position="444"/>
    </location>
</feature>
<dbReference type="Gene3D" id="3.30.565.10">
    <property type="entry name" value="Histidine kinase-like ATPase, C-terminal domain"/>
    <property type="match status" value="1"/>
</dbReference>
<dbReference type="SMART" id="SM00387">
    <property type="entry name" value="HATPase_c"/>
    <property type="match status" value="1"/>
</dbReference>
<keyword evidence="4" id="KW-1003">Cell membrane</keyword>
<evidence type="ECO:0000313" key="12">
    <source>
        <dbReference type="EMBL" id="ADM08940.1"/>
    </source>
</evidence>
<keyword evidence="7" id="KW-0547">Nucleotide-binding</keyword>
<evidence type="ECO:0000256" key="6">
    <source>
        <dbReference type="ARBA" id="ARBA00022679"/>
    </source>
</evidence>
<feature type="transmembrane region" description="Helical" evidence="10">
    <location>
        <begin position="178"/>
        <end position="195"/>
    </location>
</feature>
<dbReference type="InterPro" id="IPR036890">
    <property type="entry name" value="HATPase_C_sf"/>
</dbReference>
<dbReference type="NCBIfam" id="NF033792">
    <property type="entry name" value="ActS_PrrB_HisK"/>
    <property type="match status" value="1"/>
</dbReference>
<dbReference type="Pfam" id="PF00512">
    <property type="entry name" value="HisKA"/>
    <property type="match status" value="1"/>
</dbReference>
<evidence type="ECO:0000256" key="5">
    <source>
        <dbReference type="ARBA" id="ARBA00022553"/>
    </source>
</evidence>
<proteinExistence type="predicted"/>
<dbReference type="KEGG" id="pbr:PB2503_04327"/>
<dbReference type="EMBL" id="CP002156">
    <property type="protein sequence ID" value="ADM08940.1"/>
    <property type="molecule type" value="Genomic_DNA"/>
</dbReference>
<feature type="transmembrane region" description="Helical" evidence="10">
    <location>
        <begin position="68"/>
        <end position="86"/>
    </location>
</feature>
<dbReference type="GO" id="GO:0005886">
    <property type="term" value="C:plasma membrane"/>
    <property type="evidence" value="ECO:0007669"/>
    <property type="project" value="UniProtKB-SubCell"/>
</dbReference>
<dbReference type="eggNOG" id="COG2205">
    <property type="taxonomic scope" value="Bacteria"/>
</dbReference>
<evidence type="ECO:0000256" key="2">
    <source>
        <dbReference type="ARBA" id="ARBA00004651"/>
    </source>
</evidence>
<dbReference type="EC" id="2.7.13.3" evidence="3"/>
<reference evidence="13" key="1">
    <citation type="submission" date="2010-08" db="EMBL/GenBank/DDBJ databases">
        <title>Genome sequence of Parvularcula bermudensis HTCC2503.</title>
        <authorList>
            <person name="Kang D.-M."/>
            <person name="Oh H.-M."/>
            <person name="Cho J.-C."/>
        </authorList>
    </citation>
    <scope>NUCLEOTIDE SEQUENCE [LARGE SCALE GENOMIC DNA]</scope>
    <source>
        <strain evidence="13">ATCC BAA-594 / HTCC2503 / KCTC 12087</strain>
    </source>
</reference>
<dbReference type="PRINTS" id="PR00344">
    <property type="entry name" value="BCTRLSENSOR"/>
</dbReference>
<evidence type="ECO:0000256" key="8">
    <source>
        <dbReference type="ARBA" id="ARBA00022777"/>
    </source>
</evidence>
<dbReference type="PROSITE" id="PS50109">
    <property type="entry name" value="HIS_KIN"/>
    <property type="match status" value="1"/>
</dbReference>
<accession>E0TEQ7</accession>
<evidence type="ECO:0000256" key="7">
    <source>
        <dbReference type="ARBA" id="ARBA00022741"/>
    </source>
</evidence>
<keyword evidence="6" id="KW-0808">Transferase</keyword>
<dbReference type="AlphaFoldDB" id="E0TEQ7"/>
<evidence type="ECO:0000259" key="11">
    <source>
        <dbReference type="PROSITE" id="PS50109"/>
    </source>
</evidence>
<dbReference type="InterPro" id="IPR004358">
    <property type="entry name" value="Sig_transdc_His_kin-like_C"/>
</dbReference>
<dbReference type="InterPro" id="IPR005467">
    <property type="entry name" value="His_kinase_dom"/>
</dbReference>
<dbReference type="GO" id="GO:0005524">
    <property type="term" value="F:ATP binding"/>
    <property type="evidence" value="ECO:0007669"/>
    <property type="project" value="UniProtKB-KW"/>
</dbReference>
<dbReference type="GO" id="GO:0000155">
    <property type="term" value="F:phosphorelay sensor kinase activity"/>
    <property type="evidence" value="ECO:0007669"/>
    <property type="project" value="InterPro"/>
</dbReference>
<dbReference type="InterPro" id="IPR036097">
    <property type="entry name" value="HisK_dim/P_sf"/>
</dbReference>
<dbReference type="PANTHER" id="PTHR44936">
    <property type="entry name" value="SENSOR PROTEIN CREC"/>
    <property type="match status" value="1"/>
</dbReference>
<keyword evidence="10" id="KW-1133">Transmembrane helix</keyword>
<evidence type="ECO:0000256" key="1">
    <source>
        <dbReference type="ARBA" id="ARBA00000085"/>
    </source>
</evidence>
<evidence type="ECO:0000256" key="3">
    <source>
        <dbReference type="ARBA" id="ARBA00012438"/>
    </source>
</evidence>
<keyword evidence="10" id="KW-0812">Transmembrane</keyword>
<sequence>MGRIMMSPLFENDATLSRDMNKSSAISGNRPMELLRIRTITNLRWFAVIGQLTVTLLVRFGMGYPLPLGPILSVIAIGAAVNYFVWQQKRPNKAVAGNELAGHLLFDVLQIGGILFLTGGIGNPFAVWLILPSMLAAFALDIRRAGVVIVGIVLVLTLIALWHSPLPGPEQASPLIELGSWAALLLGVVFTAAYARQVAISQRRLSTALDAAHGVLAREERLTAVGGLAAAAAHELGTPLATIQVTAREMERELPDGPLKEDAQLLISQTQRCQRILTRLSEVGESGDARHAQIALEELLREAAKPFLTPKGPKVSFVFDPRSDSAPPDQLVRNPAMIYGLRTLIENGVKFARETVRVTASWDSNSLFVTIEDDGHGFPHDVLSRLGEPFPRTDSYRALNGKQGLGLGFFIAKTLLERSGASLTFGNRLRLSGAWVEVRWPLVRLHENPIYMESTHGEPMSL</sequence>
<dbReference type="Pfam" id="PF02518">
    <property type="entry name" value="HATPase_c"/>
    <property type="match status" value="1"/>
</dbReference>
<name>E0TEQ7_PARBH</name>
<dbReference type="PANTHER" id="PTHR44936:SF10">
    <property type="entry name" value="SENSOR PROTEIN RSTB"/>
    <property type="match status" value="1"/>
</dbReference>
<keyword evidence="9" id="KW-0067">ATP-binding</keyword>
<evidence type="ECO:0000256" key="4">
    <source>
        <dbReference type="ARBA" id="ARBA00022475"/>
    </source>
</evidence>
<dbReference type="CDD" id="cd00082">
    <property type="entry name" value="HisKA"/>
    <property type="match status" value="1"/>
</dbReference>
<gene>
    <name evidence="12" type="ordered locus">PB2503_04327</name>
</gene>